<dbReference type="HOGENOM" id="CLU_2340339_0_0_2"/>
<evidence type="ECO:0000313" key="2">
    <source>
        <dbReference type="Proteomes" id="UP000029980"/>
    </source>
</evidence>
<name>A0A097QS85_9EURY</name>
<protein>
    <submittedName>
        <fullName evidence="1">Uncharacterized protein</fullName>
    </submittedName>
</protein>
<gene>
    <name evidence="1" type="ORF">TEU_02625</name>
</gene>
<dbReference type="EMBL" id="CP008887">
    <property type="protein sequence ID" value="AIU69324.1"/>
    <property type="molecule type" value="Genomic_DNA"/>
</dbReference>
<keyword evidence="2" id="KW-1185">Reference proteome</keyword>
<dbReference type="KEGG" id="teu:TEU_02625"/>
<proteinExistence type="predicted"/>
<evidence type="ECO:0000313" key="1">
    <source>
        <dbReference type="EMBL" id="AIU69324.1"/>
    </source>
</evidence>
<dbReference type="Proteomes" id="UP000029980">
    <property type="component" value="Chromosome"/>
</dbReference>
<dbReference type="OrthoDB" id="90627at2157"/>
<dbReference type="AlphaFoldDB" id="A0A097QS85"/>
<reference evidence="1 2" key="1">
    <citation type="journal article" date="2015" name="Int. J. Syst. Evol. Microbiol.">
        <title>Thermococcus eurythermalis sp. nov., a conditional piezophilic hyperthermophilic archaeon with a wide temperature range isolated from an oil-immersed chimney in the Guaymas Basin.</title>
        <authorList>
            <person name="Zhao W."/>
            <person name="Zeng X."/>
            <person name="Xiao X."/>
        </authorList>
    </citation>
    <scope>NUCLEOTIDE SEQUENCE [LARGE SCALE GENOMIC DNA]</scope>
    <source>
        <strain evidence="1 2">A501</strain>
    </source>
</reference>
<sequence length="98" mass="10939">MGYLSDVLRDEYGNLEVRKVYSSKLGDTDVEIVEVSSGGEKFIAMFQSIPVKDEIYKWSLIITSAHNTRTIKGMDRLDAINLALRSSIEAIIKGIKGE</sequence>
<organism evidence="1 2">
    <name type="scientific">Thermococcus eurythermalis</name>
    <dbReference type="NCBI Taxonomy" id="1505907"/>
    <lineage>
        <taxon>Archaea</taxon>
        <taxon>Methanobacteriati</taxon>
        <taxon>Methanobacteriota</taxon>
        <taxon>Thermococci</taxon>
        <taxon>Thermococcales</taxon>
        <taxon>Thermococcaceae</taxon>
        <taxon>Thermococcus</taxon>
    </lineage>
</organism>
<accession>A0A097QS85</accession>